<reference evidence="2" key="1">
    <citation type="submission" date="2017-09" db="EMBL/GenBank/DDBJ databases">
        <title>Depth-based differentiation of microbial function through sediment-hosted aquifers and enrichment of novel symbionts in the deep terrestrial subsurface.</title>
        <authorList>
            <person name="Probst A.J."/>
            <person name="Ladd B."/>
            <person name="Jarett J.K."/>
            <person name="Geller-Mcgrath D.E."/>
            <person name="Sieber C.M.K."/>
            <person name="Emerson J.B."/>
            <person name="Anantharaman K."/>
            <person name="Thomas B.C."/>
            <person name="Malmstrom R."/>
            <person name="Stieglmeier M."/>
            <person name="Klingl A."/>
            <person name="Woyke T."/>
            <person name="Ryan C.M."/>
            <person name="Banfield J.F."/>
        </authorList>
    </citation>
    <scope>NUCLEOTIDE SEQUENCE [LARGE SCALE GENOMIC DNA]</scope>
</reference>
<accession>A0A2H0US72</accession>
<evidence type="ECO:0000313" key="1">
    <source>
        <dbReference type="EMBL" id="PIR88645.1"/>
    </source>
</evidence>
<gene>
    <name evidence="1" type="ORF">COU09_01165</name>
</gene>
<dbReference type="Proteomes" id="UP000229615">
    <property type="component" value="Unassembled WGS sequence"/>
</dbReference>
<evidence type="ECO:0000313" key="2">
    <source>
        <dbReference type="Proteomes" id="UP000229615"/>
    </source>
</evidence>
<sequence>MNSFIGVCENIFSLEKGLSQHEINIVFIVEVTDKTKTSSKENHIEFVSIAKGDLKNCKILPAPLKDGLIEWLENGRPFWKEIRN</sequence>
<dbReference type="EMBL" id="PFBB01000013">
    <property type="protein sequence ID" value="PIR88645.1"/>
    <property type="molecule type" value="Genomic_DNA"/>
</dbReference>
<protein>
    <submittedName>
        <fullName evidence="1">Uncharacterized protein</fullName>
    </submittedName>
</protein>
<comment type="caution">
    <text evidence="1">The sequence shown here is derived from an EMBL/GenBank/DDBJ whole genome shotgun (WGS) entry which is preliminary data.</text>
</comment>
<organism evidence="1 2">
    <name type="scientific">Candidatus Harrisonbacteria bacterium CG10_big_fil_rev_8_21_14_0_10_44_23</name>
    <dbReference type="NCBI Taxonomy" id="1974585"/>
    <lineage>
        <taxon>Bacteria</taxon>
        <taxon>Candidatus Harrisoniibacteriota</taxon>
    </lineage>
</organism>
<dbReference type="Gene3D" id="3.90.79.10">
    <property type="entry name" value="Nucleoside Triphosphate Pyrophosphohydrolase"/>
    <property type="match status" value="1"/>
</dbReference>
<proteinExistence type="predicted"/>
<dbReference type="AlphaFoldDB" id="A0A2H0US72"/>
<name>A0A2H0US72_9BACT</name>